<name>A0A418W0C7_9PROT</name>
<organism evidence="1 2">
    <name type="scientific">Azospirillum cavernae</name>
    <dbReference type="NCBI Taxonomy" id="2320860"/>
    <lineage>
        <taxon>Bacteria</taxon>
        <taxon>Pseudomonadati</taxon>
        <taxon>Pseudomonadota</taxon>
        <taxon>Alphaproteobacteria</taxon>
        <taxon>Rhodospirillales</taxon>
        <taxon>Azospirillaceae</taxon>
        <taxon>Azospirillum</taxon>
    </lineage>
</organism>
<dbReference type="InterPro" id="IPR003615">
    <property type="entry name" value="HNH_nuc"/>
</dbReference>
<evidence type="ECO:0000313" key="2">
    <source>
        <dbReference type="Proteomes" id="UP000283458"/>
    </source>
</evidence>
<dbReference type="CDD" id="cd00085">
    <property type="entry name" value="HNHc"/>
    <property type="match status" value="1"/>
</dbReference>
<accession>A0A418W0C7</accession>
<gene>
    <name evidence="1" type="ORF">D3877_02020</name>
</gene>
<reference evidence="1 2" key="1">
    <citation type="submission" date="2018-09" db="EMBL/GenBank/DDBJ databases">
        <authorList>
            <person name="Zhu H."/>
        </authorList>
    </citation>
    <scope>NUCLEOTIDE SEQUENCE [LARGE SCALE GENOMIC DNA]</scope>
    <source>
        <strain evidence="1 2">K2W22B-5</strain>
    </source>
</reference>
<dbReference type="RefSeq" id="WP_119829111.1">
    <property type="nucleotide sequence ID" value="NZ_QYUL01000001.1"/>
</dbReference>
<evidence type="ECO:0000313" key="1">
    <source>
        <dbReference type="EMBL" id="RJF83470.1"/>
    </source>
</evidence>
<comment type="caution">
    <text evidence="1">The sequence shown here is derived from an EMBL/GenBank/DDBJ whole genome shotgun (WGS) entry which is preliminary data.</text>
</comment>
<dbReference type="Proteomes" id="UP000283458">
    <property type="component" value="Unassembled WGS sequence"/>
</dbReference>
<dbReference type="EMBL" id="QYUL01000001">
    <property type="protein sequence ID" value="RJF83470.1"/>
    <property type="molecule type" value="Genomic_DNA"/>
</dbReference>
<dbReference type="Gene3D" id="1.10.30.50">
    <property type="match status" value="1"/>
</dbReference>
<proteinExistence type="predicted"/>
<protein>
    <recommendedName>
        <fullName evidence="3">HNH endonuclease</fullName>
    </recommendedName>
</protein>
<keyword evidence="2" id="KW-1185">Reference proteome</keyword>
<sequence>MGSKETRRFALAEAQNWRCAHCGGGMLMQSGLPDSATIEHVVPLGNGGLRLWGNEVAAHARCNADRATTPLDPVSVAIAMELMGGERRLQAAATLRKARALISNGERSLLDAVAVLRDIEREPEAQELLRRVQAMLSSTPALPQRPSVTMADRLAAARHVAVRLGRRLILAARAAAQASIHAWRADAAQGGGTVVDVQADWQRRYGHALSTHIGRRPKGYARQQWRARFFLAFPDALTHPACPVSDGLSPLL</sequence>
<dbReference type="AlphaFoldDB" id="A0A418W0C7"/>
<evidence type="ECO:0008006" key="3">
    <source>
        <dbReference type="Google" id="ProtNLM"/>
    </source>
</evidence>
<dbReference type="OrthoDB" id="9802901at2"/>